<organism evidence="11 12">
    <name type="scientific">Tupaia chinensis</name>
    <name type="common">Chinese tree shrew</name>
    <name type="synonym">Tupaia belangeri chinensis</name>
    <dbReference type="NCBI Taxonomy" id="246437"/>
    <lineage>
        <taxon>Eukaryota</taxon>
        <taxon>Metazoa</taxon>
        <taxon>Chordata</taxon>
        <taxon>Craniata</taxon>
        <taxon>Vertebrata</taxon>
        <taxon>Euteleostomi</taxon>
        <taxon>Mammalia</taxon>
        <taxon>Eutheria</taxon>
        <taxon>Euarchontoglires</taxon>
        <taxon>Scandentia</taxon>
        <taxon>Tupaiidae</taxon>
        <taxon>Tupaia</taxon>
    </lineage>
</organism>
<keyword evidence="6" id="KW-0472">Membrane</keyword>
<feature type="region of interest" description="Disordered" evidence="9">
    <location>
        <begin position="86"/>
        <end position="140"/>
    </location>
</feature>
<dbReference type="PANTHER" id="PTHR46107:SF2">
    <property type="entry name" value="THIOREDOXIN-RELATED TRANSMEMBRANE PROTEIN 1"/>
    <property type="match status" value="1"/>
</dbReference>
<reference evidence="12" key="1">
    <citation type="submission" date="2012-07" db="EMBL/GenBank/DDBJ databases">
        <title>Genome of the Chinese tree shrew, a rising model animal genetically related to primates.</title>
        <authorList>
            <person name="Zhang G."/>
            <person name="Fan Y."/>
            <person name="Yao Y."/>
            <person name="Huang Z."/>
        </authorList>
    </citation>
    <scope>NUCLEOTIDE SEQUENCE [LARGE SCALE GENOMIC DNA]</scope>
</reference>
<dbReference type="InterPro" id="IPR052454">
    <property type="entry name" value="TMX_domain-containing"/>
</dbReference>
<proteinExistence type="predicted"/>
<dbReference type="Proteomes" id="UP000011518">
    <property type="component" value="Unassembled WGS sequence"/>
</dbReference>
<evidence type="ECO:0000313" key="12">
    <source>
        <dbReference type="Proteomes" id="UP000011518"/>
    </source>
</evidence>
<gene>
    <name evidence="11" type="ORF">TREES_T100013474</name>
</gene>
<evidence type="ECO:0000256" key="4">
    <source>
        <dbReference type="ARBA" id="ARBA00022824"/>
    </source>
</evidence>
<dbReference type="GO" id="GO:0005789">
    <property type="term" value="C:endoplasmic reticulum membrane"/>
    <property type="evidence" value="ECO:0007669"/>
    <property type="project" value="UniProtKB-SubCell"/>
</dbReference>
<keyword evidence="7" id="KW-1015">Disulfide bond</keyword>
<keyword evidence="4" id="KW-0256">Endoplasmic reticulum</keyword>
<dbReference type="EMBL" id="KB321158">
    <property type="protein sequence ID" value="ELW47007.1"/>
    <property type="molecule type" value="Genomic_DNA"/>
</dbReference>
<evidence type="ECO:0000256" key="6">
    <source>
        <dbReference type="ARBA" id="ARBA00022989"/>
    </source>
</evidence>
<accession>L9JDI9</accession>
<dbReference type="AlphaFoldDB" id="L9JDI9"/>
<evidence type="ECO:0000256" key="9">
    <source>
        <dbReference type="SAM" id="MobiDB-lite"/>
    </source>
</evidence>
<keyword evidence="11" id="KW-0812">Transmembrane</keyword>
<keyword evidence="12" id="KW-1185">Reference proteome</keyword>
<keyword evidence="3 10" id="KW-0732">Signal</keyword>
<evidence type="ECO:0000256" key="10">
    <source>
        <dbReference type="SAM" id="SignalP"/>
    </source>
</evidence>
<evidence type="ECO:0000256" key="2">
    <source>
        <dbReference type="ARBA" id="ARBA00022448"/>
    </source>
</evidence>
<keyword evidence="2" id="KW-0813">Transport</keyword>
<dbReference type="STRING" id="246437.L9JDI9"/>
<dbReference type="InParanoid" id="L9JDI9"/>
<dbReference type="GO" id="GO:0015036">
    <property type="term" value="F:disulfide oxidoreductase activity"/>
    <property type="evidence" value="ECO:0007669"/>
    <property type="project" value="TreeGrafter"/>
</dbReference>
<keyword evidence="6" id="KW-1133">Transmembrane helix</keyword>
<evidence type="ECO:0000256" key="5">
    <source>
        <dbReference type="ARBA" id="ARBA00022982"/>
    </source>
</evidence>
<protein>
    <submittedName>
        <fullName evidence="11">Thioredoxin-related transmembrane protein 1</fullName>
    </submittedName>
</protein>
<name>L9JDI9_TUPCH</name>
<sequence>MAPSGSLVVSPAILVLLLLGTPWAHGRRSDVRVITDENWRELLEGEWMIEFCKDGEFRRYQGPRTKKDFINFISEKEWKTVEPVSSWFGPGSVLVEEEQEADEEDVSEDEAESKNKMKTDSSQNAIRQRSVGPSLATDKS</sequence>
<evidence type="ECO:0000256" key="8">
    <source>
        <dbReference type="ARBA" id="ARBA00023284"/>
    </source>
</evidence>
<comment type="subcellular location">
    <subcellularLocation>
        <location evidence="1">Endoplasmic reticulum membrane</location>
        <topology evidence="1">Single-pass membrane protein</topology>
    </subcellularLocation>
</comment>
<evidence type="ECO:0000313" key="11">
    <source>
        <dbReference type="EMBL" id="ELW47007.1"/>
    </source>
</evidence>
<dbReference type="FunCoup" id="L9JDI9">
    <property type="interactions" value="1730"/>
</dbReference>
<feature type="signal peptide" evidence="10">
    <location>
        <begin position="1"/>
        <end position="26"/>
    </location>
</feature>
<evidence type="ECO:0000256" key="7">
    <source>
        <dbReference type="ARBA" id="ARBA00023157"/>
    </source>
</evidence>
<feature type="chain" id="PRO_5003999119" evidence="10">
    <location>
        <begin position="27"/>
        <end position="140"/>
    </location>
</feature>
<keyword evidence="5" id="KW-0249">Electron transport</keyword>
<evidence type="ECO:0000256" key="3">
    <source>
        <dbReference type="ARBA" id="ARBA00022729"/>
    </source>
</evidence>
<dbReference type="PANTHER" id="PTHR46107">
    <property type="entry name" value="DUMPY: SHORTER THAN WILD-TYPE"/>
    <property type="match status" value="1"/>
</dbReference>
<reference evidence="12" key="2">
    <citation type="journal article" date="2013" name="Nat. Commun.">
        <title>Genome of the Chinese tree shrew.</title>
        <authorList>
            <person name="Fan Y."/>
            <person name="Huang Z.Y."/>
            <person name="Cao C.C."/>
            <person name="Chen C.S."/>
            <person name="Chen Y.X."/>
            <person name="Fan D.D."/>
            <person name="He J."/>
            <person name="Hou H.L."/>
            <person name="Hu L."/>
            <person name="Hu X.T."/>
            <person name="Jiang X.T."/>
            <person name="Lai R."/>
            <person name="Lang Y.S."/>
            <person name="Liang B."/>
            <person name="Liao S.G."/>
            <person name="Mu D."/>
            <person name="Ma Y.Y."/>
            <person name="Niu Y.Y."/>
            <person name="Sun X.Q."/>
            <person name="Xia J.Q."/>
            <person name="Xiao J."/>
            <person name="Xiong Z.Q."/>
            <person name="Xu L."/>
            <person name="Yang L."/>
            <person name="Zhang Y."/>
            <person name="Zhao W."/>
            <person name="Zhao X.D."/>
            <person name="Zheng Y.T."/>
            <person name="Zhou J.M."/>
            <person name="Zhu Y.B."/>
            <person name="Zhang G.J."/>
            <person name="Wang J."/>
            <person name="Yao Y.G."/>
        </authorList>
    </citation>
    <scope>NUCLEOTIDE SEQUENCE [LARGE SCALE GENOMIC DNA]</scope>
</reference>
<keyword evidence="8" id="KW-0676">Redox-active center</keyword>
<feature type="compositionally biased region" description="Acidic residues" evidence="9">
    <location>
        <begin position="95"/>
        <end position="111"/>
    </location>
</feature>
<evidence type="ECO:0000256" key="1">
    <source>
        <dbReference type="ARBA" id="ARBA00004389"/>
    </source>
</evidence>
<dbReference type="eggNOG" id="KOG0913">
    <property type="taxonomic scope" value="Eukaryota"/>
</dbReference>